<keyword evidence="3" id="KW-1185">Reference proteome</keyword>
<organism evidence="2 3">
    <name type="scientific">Pseudorhodoplanes sinuspersici</name>
    <dbReference type="NCBI Taxonomy" id="1235591"/>
    <lineage>
        <taxon>Bacteria</taxon>
        <taxon>Pseudomonadati</taxon>
        <taxon>Pseudomonadota</taxon>
        <taxon>Alphaproteobacteria</taxon>
        <taxon>Hyphomicrobiales</taxon>
        <taxon>Pseudorhodoplanes</taxon>
    </lineage>
</organism>
<evidence type="ECO:0000256" key="1">
    <source>
        <dbReference type="ARBA" id="ARBA00006987"/>
    </source>
</evidence>
<comment type="similarity">
    <text evidence="1">Belongs to the UPF0065 (bug) family.</text>
</comment>
<dbReference type="InterPro" id="IPR005064">
    <property type="entry name" value="BUG"/>
</dbReference>
<dbReference type="InterPro" id="IPR042100">
    <property type="entry name" value="Bug_dom1"/>
</dbReference>
<dbReference type="Proteomes" id="UP000194137">
    <property type="component" value="Chromosome"/>
</dbReference>
<gene>
    <name evidence="2" type="ORF">CAK95_17825</name>
</gene>
<evidence type="ECO:0000313" key="3">
    <source>
        <dbReference type="Proteomes" id="UP000194137"/>
    </source>
</evidence>
<dbReference type="SUPFAM" id="SSF53850">
    <property type="entry name" value="Periplasmic binding protein-like II"/>
    <property type="match status" value="1"/>
</dbReference>
<dbReference type="STRING" id="1235591.CAK95_17825"/>
<dbReference type="Pfam" id="PF03401">
    <property type="entry name" value="TctC"/>
    <property type="match status" value="1"/>
</dbReference>
<proteinExistence type="inferred from homology"/>
<dbReference type="CDD" id="cd13578">
    <property type="entry name" value="PBP2_Bug27"/>
    <property type="match status" value="1"/>
</dbReference>
<dbReference type="Gene3D" id="3.40.190.10">
    <property type="entry name" value="Periplasmic binding protein-like II"/>
    <property type="match status" value="1"/>
</dbReference>
<dbReference type="AlphaFoldDB" id="A0A1W6ZTV8"/>
<dbReference type="PANTHER" id="PTHR42928">
    <property type="entry name" value="TRICARBOXYLATE-BINDING PROTEIN"/>
    <property type="match status" value="1"/>
</dbReference>
<dbReference type="EMBL" id="CP021112">
    <property type="protein sequence ID" value="ARQ00736.1"/>
    <property type="molecule type" value="Genomic_DNA"/>
</dbReference>
<sequence length="326" mass="33867">MGRLAQLFVVAAIAQMSIIGVAQSQANYPNRPIRLVVTFPPGGSTDTLARAMQPHLEKSLGQPIVIDNRPGAGGDIGVDAVAKAAPDGHTIGIGAAGALSVNISLKDKMPYDPQKDLAPITLLTAIPFVMVAGPGFQGKSLADVVKMAKAGEGKLAIGHGGNGTAMHLSSELFNHLTAAKIPLVPYKGSGPATQDVVAGHIPLAIVDVPSSQAMIKEGKIRVLGVTSLKRDSHLPDAPTFIEGGIKDYESIGWFGLIAPAGTPPDIIKKLNEAFVAAMNDPVVKERIYQGGAEARPTTPQEFGAFIKSETDKWGAIIKAAGVKLSN</sequence>
<reference evidence="2 3" key="1">
    <citation type="submission" date="2017-05" db="EMBL/GenBank/DDBJ databases">
        <title>Full genome sequence of Pseudorhodoplanes sinuspersici.</title>
        <authorList>
            <person name="Dastgheib S.M.M."/>
            <person name="Shavandi M."/>
            <person name="Tirandaz H."/>
        </authorList>
    </citation>
    <scope>NUCLEOTIDE SEQUENCE [LARGE SCALE GENOMIC DNA]</scope>
    <source>
        <strain evidence="2 3">RIPI110</strain>
    </source>
</reference>
<dbReference type="PIRSF" id="PIRSF017082">
    <property type="entry name" value="YflP"/>
    <property type="match status" value="1"/>
</dbReference>
<dbReference type="Gene3D" id="3.40.190.150">
    <property type="entry name" value="Bordetella uptake gene, domain 1"/>
    <property type="match status" value="1"/>
</dbReference>
<dbReference type="OrthoDB" id="8208324at2"/>
<accession>A0A1W6ZTV8</accession>
<dbReference type="KEGG" id="psin:CAK95_17825"/>
<dbReference type="PANTHER" id="PTHR42928:SF5">
    <property type="entry name" value="BLR1237 PROTEIN"/>
    <property type="match status" value="1"/>
</dbReference>
<name>A0A1W6ZTV8_9HYPH</name>
<evidence type="ECO:0000313" key="2">
    <source>
        <dbReference type="EMBL" id="ARQ00736.1"/>
    </source>
</evidence>
<protein>
    <submittedName>
        <fullName evidence="2">ABC transporter substrate-binding protein</fullName>
    </submittedName>
</protein>